<sequence>MSLGIAQLDKVDDARARPATQARAAEMRMGGAALIRGGATLARQVHAAEGRMGGAVLAQTSTCTGLQAAELRRLEAAELVLRRAFGLACEAELLACPTVYCCQ</sequence>
<keyword evidence="2" id="KW-1185">Reference proteome</keyword>
<comment type="caution">
    <text evidence="1">The sequence shown here is derived from an EMBL/GenBank/DDBJ whole genome shotgun (WGS) entry which is preliminary data.</text>
</comment>
<evidence type="ECO:0000313" key="1">
    <source>
        <dbReference type="EMBL" id="KAK9838478.1"/>
    </source>
</evidence>
<organism evidence="1 2">
    <name type="scientific">Elliptochloris bilobata</name>
    <dbReference type="NCBI Taxonomy" id="381761"/>
    <lineage>
        <taxon>Eukaryota</taxon>
        <taxon>Viridiplantae</taxon>
        <taxon>Chlorophyta</taxon>
        <taxon>core chlorophytes</taxon>
        <taxon>Trebouxiophyceae</taxon>
        <taxon>Trebouxiophyceae incertae sedis</taxon>
        <taxon>Elliptochloris clade</taxon>
        <taxon>Elliptochloris</taxon>
    </lineage>
</organism>
<dbReference type="AlphaFoldDB" id="A0AAW1RXF6"/>
<dbReference type="EMBL" id="JALJOU010000018">
    <property type="protein sequence ID" value="KAK9838478.1"/>
    <property type="molecule type" value="Genomic_DNA"/>
</dbReference>
<reference evidence="1 2" key="1">
    <citation type="journal article" date="2024" name="Nat. Commun.">
        <title>Phylogenomics reveals the evolutionary origins of lichenization in chlorophyte algae.</title>
        <authorList>
            <person name="Puginier C."/>
            <person name="Libourel C."/>
            <person name="Otte J."/>
            <person name="Skaloud P."/>
            <person name="Haon M."/>
            <person name="Grisel S."/>
            <person name="Petersen M."/>
            <person name="Berrin J.G."/>
            <person name="Delaux P.M."/>
            <person name="Dal Grande F."/>
            <person name="Keller J."/>
        </authorList>
    </citation>
    <scope>NUCLEOTIDE SEQUENCE [LARGE SCALE GENOMIC DNA]</scope>
    <source>
        <strain evidence="1 2">SAG 245.80</strain>
    </source>
</reference>
<proteinExistence type="predicted"/>
<accession>A0AAW1RXF6</accession>
<name>A0AAW1RXF6_9CHLO</name>
<dbReference type="Proteomes" id="UP001445335">
    <property type="component" value="Unassembled WGS sequence"/>
</dbReference>
<protein>
    <submittedName>
        <fullName evidence="1">Uncharacterized protein</fullName>
    </submittedName>
</protein>
<evidence type="ECO:0000313" key="2">
    <source>
        <dbReference type="Proteomes" id="UP001445335"/>
    </source>
</evidence>
<gene>
    <name evidence="1" type="ORF">WJX81_001663</name>
</gene>